<dbReference type="Gene3D" id="1.10.150.20">
    <property type="entry name" value="5' to 3' exonuclease, C-terminal subdomain"/>
    <property type="match status" value="1"/>
</dbReference>
<sequence>MFESRAEKIRKKREELGVERTGLPSSDAAIASESAETAEAAEATETTETTEATAAKYAAVNKAGNLSGYSGSADPAELAAYVNALSHTNCFRADFFPRRDTPKSTKPLNELSKSAEDDKAAARIKRYRELLAEKVAGNVASEYEKLEFLLLPYFKEPPEAFAKKLLRAFGSLRAVLFASPEELRQIEGMPSLAALTIPQYAALLYGANSAAPGYKGKIDSPEKAAKLLVKWLGYGKKERFYVLHLDKNNRLITAKQVAEGNFSKVTISTAYLVAEAIAVGAHSVIMAHNHPNNSPFPSEADISTTKSFSEAYYSVGINLLDHIIIAGVAPDAFYSLARGERSLENYFDVVDGYRFW</sequence>
<protein>
    <recommendedName>
        <fullName evidence="8">MPN domain-containing protein</fullName>
    </recommendedName>
</protein>
<dbReference type="GO" id="GO:0046872">
    <property type="term" value="F:metal ion binding"/>
    <property type="evidence" value="ECO:0007669"/>
    <property type="project" value="UniProtKB-KW"/>
</dbReference>
<dbReference type="SUPFAM" id="SSF102712">
    <property type="entry name" value="JAB1/MPN domain"/>
    <property type="match status" value="1"/>
</dbReference>
<dbReference type="SUPFAM" id="SSF47781">
    <property type="entry name" value="RuvA domain 2-like"/>
    <property type="match status" value="1"/>
</dbReference>
<feature type="compositionally biased region" description="Low complexity" evidence="7">
    <location>
        <begin position="28"/>
        <end position="49"/>
    </location>
</feature>
<feature type="domain" description="MPN" evidence="8">
    <location>
        <begin position="217"/>
        <end position="339"/>
    </location>
</feature>
<evidence type="ECO:0000256" key="4">
    <source>
        <dbReference type="ARBA" id="ARBA00022801"/>
    </source>
</evidence>
<evidence type="ECO:0000256" key="6">
    <source>
        <dbReference type="ARBA" id="ARBA00023049"/>
    </source>
</evidence>
<evidence type="ECO:0000256" key="2">
    <source>
        <dbReference type="ARBA" id="ARBA00022670"/>
    </source>
</evidence>
<dbReference type="PANTHER" id="PTHR30471">
    <property type="entry name" value="DNA REPAIR PROTEIN RADC"/>
    <property type="match status" value="1"/>
</dbReference>
<keyword evidence="2" id="KW-0645">Protease</keyword>
<dbReference type="InterPro" id="IPR025657">
    <property type="entry name" value="RadC_JAB"/>
</dbReference>
<comment type="similarity">
    <text evidence="1">Belongs to the UPF0758 family.</text>
</comment>
<dbReference type="Proteomes" id="UP000824094">
    <property type="component" value="Unassembled WGS sequence"/>
</dbReference>
<dbReference type="PANTHER" id="PTHR30471:SF3">
    <property type="entry name" value="UPF0758 PROTEIN YEES-RELATED"/>
    <property type="match status" value="1"/>
</dbReference>
<dbReference type="GO" id="GO:0006508">
    <property type="term" value="P:proteolysis"/>
    <property type="evidence" value="ECO:0007669"/>
    <property type="project" value="UniProtKB-KW"/>
</dbReference>
<keyword evidence="4" id="KW-0378">Hydrolase</keyword>
<gene>
    <name evidence="9" type="ORF">IAB05_03510</name>
</gene>
<dbReference type="InterPro" id="IPR001405">
    <property type="entry name" value="UPF0758"/>
</dbReference>
<dbReference type="InterPro" id="IPR037518">
    <property type="entry name" value="MPN"/>
</dbReference>
<dbReference type="InterPro" id="IPR010994">
    <property type="entry name" value="RuvA_2-like"/>
</dbReference>
<dbReference type="Gene3D" id="3.40.140.10">
    <property type="entry name" value="Cytidine Deaminase, domain 2"/>
    <property type="match status" value="1"/>
</dbReference>
<evidence type="ECO:0000313" key="9">
    <source>
        <dbReference type="EMBL" id="HIU60444.1"/>
    </source>
</evidence>
<feature type="region of interest" description="Disordered" evidence="7">
    <location>
        <begin position="16"/>
        <end position="49"/>
    </location>
</feature>
<reference evidence="9" key="1">
    <citation type="submission" date="2020-10" db="EMBL/GenBank/DDBJ databases">
        <authorList>
            <person name="Gilroy R."/>
        </authorList>
    </citation>
    <scope>NUCLEOTIDE SEQUENCE</scope>
    <source>
        <strain evidence="9">18911</strain>
    </source>
</reference>
<dbReference type="GO" id="GO:0008237">
    <property type="term" value="F:metallopeptidase activity"/>
    <property type="evidence" value="ECO:0007669"/>
    <property type="project" value="UniProtKB-KW"/>
</dbReference>
<keyword evidence="6" id="KW-0482">Metalloprotease</keyword>
<organism evidence="9 10">
    <name type="scientific">Candidatus Stercoripulliclostridium merdigallinarum</name>
    <dbReference type="NCBI Taxonomy" id="2840951"/>
    <lineage>
        <taxon>Bacteria</taxon>
        <taxon>Bacillati</taxon>
        <taxon>Bacillota</taxon>
        <taxon>Clostridia</taxon>
        <taxon>Eubacteriales</taxon>
        <taxon>Candidatus Stercoripulliclostridium</taxon>
    </lineage>
</organism>
<proteinExistence type="inferred from homology"/>
<evidence type="ECO:0000256" key="7">
    <source>
        <dbReference type="SAM" id="MobiDB-lite"/>
    </source>
</evidence>
<accession>A0A9D1MHL4</accession>
<evidence type="ECO:0000256" key="1">
    <source>
        <dbReference type="ARBA" id="ARBA00010243"/>
    </source>
</evidence>
<dbReference type="AlphaFoldDB" id="A0A9D1MHL4"/>
<keyword evidence="3" id="KW-0479">Metal-binding</keyword>
<evidence type="ECO:0000256" key="3">
    <source>
        <dbReference type="ARBA" id="ARBA00022723"/>
    </source>
</evidence>
<name>A0A9D1MHL4_9FIRM</name>
<dbReference type="Pfam" id="PF04002">
    <property type="entry name" value="RadC"/>
    <property type="match status" value="1"/>
</dbReference>
<comment type="caution">
    <text evidence="9">The sequence shown here is derived from an EMBL/GenBank/DDBJ whole genome shotgun (WGS) entry which is preliminary data.</text>
</comment>
<evidence type="ECO:0000313" key="10">
    <source>
        <dbReference type="Proteomes" id="UP000824094"/>
    </source>
</evidence>
<keyword evidence="5" id="KW-0862">Zinc</keyword>
<evidence type="ECO:0000259" key="8">
    <source>
        <dbReference type="PROSITE" id="PS50249"/>
    </source>
</evidence>
<dbReference type="PROSITE" id="PS50249">
    <property type="entry name" value="MPN"/>
    <property type="match status" value="1"/>
</dbReference>
<dbReference type="EMBL" id="DVNF01000103">
    <property type="protein sequence ID" value="HIU60444.1"/>
    <property type="molecule type" value="Genomic_DNA"/>
</dbReference>
<reference evidence="9" key="2">
    <citation type="journal article" date="2021" name="PeerJ">
        <title>Extensive microbial diversity within the chicken gut microbiome revealed by metagenomics and culture.</title>
        <authorList>
            <person name="Gilroy R."/>
            <person name="Ravi A."/>
            <person name="Getino M."/>
            <person name="Pursley I."/>
            <person name="Horton D.L."/>
            <person name="Alikhan N.F."/>
            <person name="Baker D."/>
            <person name="Gharbi K."/>
            <person name="Hall N."/>
            <person name="Watson M."/>
            <person name="Adriaenssens E.M."/>
            <person name="Foster-Nyarko E."/>
            <person name="Jarju S."/>
            <person name="Secka A."/>
            <person name="Antonio M."/>
            <person name="Oren A."/>
            <person name="Chaudhuri R.R."/>
            <person name="La Ragione R."/>
            <person name="Hildebrand F."/>
            <person name="Pallen M.J."/>
        </authorList>
    </citation>
    <scope>NUCLEOTIDE SEQUENCE</scope>
    <source>
        <strain evidence="9">18911</strain>
    </source>
</reference>
<evidence type="ECO:0000256" key="5">
    <source>
        <dbReference type="ARBA" id="ARBA00022833"/>
    </source>
</evidence>